<feature type="region of interest" description="Disordered" evidence="1">
    <location>
        <begin position="131"/>
        <end position="170"/>
    </location>
</feature>
<evidence type="ECO:0000313" key="3">
    <source>
        <dbReference type="Proteomes" id="UP000266841"/>
    </source>
</evidence>
<keyword evidence="3" id="KW-1185">Reference proteome</keyword>
<feature type="compositionally biased region" description="Polar residues" evidence="1">
    <location>
        <begin position="248"/>
        <end position="267"/>
    </location>
</feature>
<evidence type="ECO:0000256" key="1">
    <source>
        <dbReference type="SAM" id="MobiDB-lite"/>
    </source>
</evidence>
<feature type="non-terminal residue" evidence="2">
    <location>
        <position position="1"/>
    </location>
</feature>
<feature type="region of interest" description="Disordered" evidence="1">
    <location>
        <begin position="205"/>
        <end position="267"/>
    </location>
</feature>
<protein>
    <submittedName>
        <fullName evidence="2">Uncharacterized protein</fullName>
    </submittedName>
</protein>
<feature type="compositionally biased region" description="Basic residues" evidence="1">
    <location>
        <begin position="234"/>
        <end position="247"/>
    </location>
</feature>
<proteinExistence type="predicted"/>
<organism evidence="2 3">
    <name type="scientific">Thalassiosira oceanica</name>
    <name type="common">Marine diatom</name>
    <dbReference type="NCBI Taxonomy" id="159749"/>
    <lineage>
        <taxon>Eukaryota</taxon>
        <taxon>Sar</taxon>
        <taxon>Stramenopiles</taxon>
        <taxon>Ochrophyta</taxon>
        <taxon>Bacillariophyta</taxon>
        <taxon>Coscinodiscophyceae</taxon>
        <taxon>Thalassiosirophycidae</taxon>
        <taxon>Thalassiosirales</taxon>
        <taxon>Thalassiosiraceae</taxon>
        <taxon>Thalassiosira</taxon>
    </lineage>
</organism>
<feature type="compositionally biased region" description="Low complexity" evidence="1">
    <location>
        <begin position="310"/>
        <end position="321"/>
    </location>
</feature>
<evidence type="ECO:0000313" key="2">
    <source>
        <dbReference type="EMBL" id="EJK73973.1"/>
    </source>
</evidence>
<feature type="region of interest" description="Disordered" evidence="1">
    <location>
        <begin position="71"/>
        <end position="115"/>
    </location>
</feature>
<dbReference type="EMBL" id="AGNL01004058">
    <property type="protein sequence ID" value="EJK73973.1"/>
    <property type="molecule type" value="Genomic_DNA"/>
</dbReference>
<sequence>QAAQEFKKESPSQDNGRNLAKLVDAGRAGEQQELYIVYIRLSLLVPCSFGKKGTRSEFCYTARNSLRYRGSRNSNSIGVRLNDADGGTTDGDCGHREPLQSNPIASEARRPTVHPPHVDGLMATATALSLMSSQTAAQNTDEASDRGDPRDDAPESSGMAPGKVFGSKAPAPLIPSVAIYRPRSNSKAEYSAAVERAMEPPQDLTVSVVGPLPNFPQQQGPTPAPNPITPQEKQKRKKSFRFLRKKTLSTPNPTSRRSSANNGGHDFMNTSAPSVLIRSSNCGALDALSPSLRSSMSCRTLEESLHRGRSPSQGSSGSSRSITFANVNIREYERTLGDNPSVRNGPPLSIGWRHSPDPVVMPIEVYEEYKGAPRDSKEFCVPRLVREELLAEHAGISRREMANAVRTVGKIKSNRRKTVVNLGMSKTEERIEKAKTKILEIIKPSTSYEREEARLWDDAHAIAVDKAQRLEESIHRGESVGAKDLYRVGMPVVPILPSRRNTVSVEAYGSADAGGRFEESKVEETATHTPSEVQHHAPHNQIEMEQDLYVRDCSATPIRRHSNVSLASSIVVAEANDDDDIFANLVQDANEKNG</sequence>
<feature type="compositionally biased region" description="Basic and acidic residues" evidence="1">
    <location>
        <begin position="143"/>
        <end position="153"/>
    </location>
</feature>
<dbReference type="eggNOG" id="ENOG502SV6G">
    <property type="taxonomic scope" value="Eukaryota"/>
</dbReference>
<feature type="region of interest" description="Disordered" evidence="1">
    <location>
        <begin position="300"/>
        <end position="322"/>
    </location>
</feature>
<reference evidence="2 3" key="1">
    <citation type="journal article" date="2012" name="Genome Biol.">
        <title>Genome and low-iron response of an oceanic diatom adapted to chronic iron limitation.</title>
        <authorList>
            <person name="Lommer M."/>
            <person name="Specht M."/>
            <person name="Roy A.S."/>
            <person name="Kraemer L."/>
            <person name="Andreson R."/>
            <person name="Gutowska M.A."/>
            <person name="Wolf J."/>
            <person name="Bergner S.V."/>
            <person name="Schilhabel M.B."/>
            <person name="Klostermeier U.C."/>
            <person name="Beiko R.G."/>
            <person name="Rosenstiel P."/>
            <person name="Hippler M."/>
            <person name="Laroche J."/>
        </authorList>
    </citation>
    <scope>NUCLEOTIDE SEQUENCE [LARGE SCALE GENOMIC DNA]</scope>
    <source>
        <strain evidence="2 3">CCMP1005</strain>
    </source>
</reference>
<dbReference type="Proteomes" id="UP000266841">
    <property type="component" value="Unassembled WGS sequence"/>
</dbReference>
<dbReference type="AlphaFoldDB" id="K0T5C3"/>
<name>K0T5C3_THAOC</name>
<comment type="caution">
    <text evidence="2">The sequence shown here is derived from an EMBL/GenBank/DDBJ whole genome shotgun (WGS) entry which is preliminary data.</text>
</comment>
<accession>K0T5C3</accession>
<feature type="compositionally biased region" description="Polar residues" evidence="1">
    <location>
        <begin position="131"/>
        <end position="141"/>
    </location>
</feature>
<gene>
    <name evidence="2" type="ORF">THAOC_04381</name>
</gene>
<dbReference type="OrthoDB" id="45793at2759"/>